<name>A0A0F9BLY6_9ZZZZ</name>
<dbReference type="EMBL" id="LAZR01037195">
    <property type="protein sequence ID" value="KKL22830.1"/>
    <property type="molecule type" value="Genomic_DNA"/>
</dbReference>
<evidence type="ECO:0000313" key="1">
    <source>
        <dbReference type="EMBL" id="KKL22830.1"/>
    </source>
</evidence>
<organism evidence="1">
    <name type="scientific">marine sediment metagenome</name>
    <dbReference type="NCBI Taxonomy" id="412755"/>
    <lineage>
        <taxon>unclassified sequences</taxon>
        <taxon>metagenomes</taxon>
        <taxon>ecological metagenomes</taxon>
    </lineage>
</organism>
<gene>
    <name evidence="1" type="ORF">LCGC14_2431490</name>
</gene>
<proteinExistence type="predicted"/>
<dbReference type="AlphaFoldDB" id="A0A0F9BLY6"/>
<protein>
    <submittedName>
        <fullName evidence="1">Uncharacterized protein</fullName>
    </submittedName>
</protein>
<accession>A0A0F9BLY6</accession>
<comment type="caution">
    <text evidence="1">The sequence shown here is derived from an EMBL/GenBank/DDBJ whole genome shotgun (WGS) entry which is preliminary data.</text>
</comment>
<sequence>MSSPVELAHFGIDIPGHLYAQPITEIGEEMRQGRCKPCAMAFRWPIHGVHRPLQLSEAHCPHCGRPLTQTTHLLRAANWMNILEPLTDGGARKHFPRRATS</sequence>
<reference evidence="1" key="1">
    <citation type="journal article" date="2015" name="Nature">
        <title>Complex archaea that bridge the gap between prokaryotes and eukaryotes.</title>
        <authorList>
            <person name="Spang A."/>
            <person name="Saw J.H."/>
            <person name="Jorgensen S.L."/>
            <person name="Zaremba-Niedzwiedzka K."/>
            <person name="Martijn J."/>
            <person name="Lind A.E."/>
            <person name="van Eijk R."/>
            <person name="Schleper C."/>
            <person name="Guy L."/>
            <person name="Ettema T.J."/>
        </authorList>
    </citation>
    <scope>NUCLEOTIDE SEQUENCE</scope>
</reference>